<evidence type="ECO:0000256" key="2">
    <source>
        <dbReference type="ARBA" id="ARBA00023274"/>
    </source>
</evidence>
<dbReference type="GO" id="GO:0003735">
    <property type="term" value="F:structural constituent of ribosome"/>
    <property type="evidence" value="ECO:0007669"/>
    <property type="project" value="InterPro"/>
</dbReference>
<dbReference type="Proteomes" id="UP000095280">
    <property type="component" value="Unplaced"/>
</dbReference>
<evidence type="ECO:0000256" key="1">
    <source>
        <dbReference type="ARBA" id="ARBA00022980"/>
    </source>
</evidence>
<accession>A0A1I8JRH6</accession>
<dbReference type="Pfam" id="PF00164">
    <property type="entry name" value="Ribosom_S12_S23"/>
    <property type="match status" value="1"/>
</dbReference>
<keyword evidence="2" id="KW-0687">Ribonucleoprotein</keyword>
<organism evidence="3 4">
    <name type="scientific">Macrostomum lignano</name>
    <dbReference type="NCBI Taxonomy" id="282301"/>
    <lineage>
        <taxon>Eukaryota</taxon>
        <taxon>Metazoa</taxon>
        <taxon>Spiralia</taxon>
        <taxon>Lophotrochozoa</taxon>
        <taxon>Platyhelminthes</taxon>
        <taxon>Rhabditophora</taxon>
        <taxon>Macrostomorpha</taxon>
        <taxon>Macrostomida</taxon>
        <taxon>Macrostomidae</taxon>
        <taxon>Macrostomum</taxon>
    </lineage>
</organism>
<protein>
    <submittedName>
        <fullName evidence="4">40S ribosomal protein S21</fullName>
    </submittedName>
</protein>
<keyword evidence="1" id="KW-0689">Ribosomal protein</keyword>
<evidence type="ECO:0000313" key="3">
    <source>
        <dbReference type="Proteomes" id="UP000095280"/>
    </source>
</evidence>
<dbReference type="AlphaFoldDB" id="A0A1I8JRH6"/>
<dbReference type="GO" id="GO:1990904">
    <property type="term" value="C:ribonucleoprotein complex"/>
    <property type="evidence" value="ECO:0007669"/>
    <property type="project" value="UniProtKB-KW"/>
</dbReference>
<dbReference type="WBParaSite" id="snap_masked-unitig_36006-processed-gene-0.0-mRNA-1">
    <property type="protein sequence ID" value="snap_masked-unitig_36006-processed-gene-0.0-mRNA-1"/>
    <property type="gene ID" value="snap_masked-unitig_36006-processed-gene-0.0"/>
</dbReference>
<proteinExistence type="predicted"/>
<keyword evidence="3" id="KW-1185">Reference proteome</keyword>
<name>A0A1I8JRH6_9PLAT</name>
<evidence type="ECO:0000313" key="4">
    <source>
        <dbReference type="WBParaSite" id="snap_masked-unitig_36006-processed-gene-0.0-mRNA-1"/>
    </source>
</evidence>
<dbReference type="GO" id="GO:0005840">
    <property type="term" value="C:ribosome"/>
    <property type="evidence" value="ECO:0007669"/>
    <property type="project" value="UniProtKB-KW"/>
</dbReference>
<reference evidence="4" key="1">
    <citation type="submission" date="2016-11" db="UniProtKB">
        <authorList>
            <consortium name="WormBaseParasite"/>
        </authorList>
    </citation>
    <scope>IDENTIFICATION</scope>
</reference>
<dbReference type="InterPro" id="IPR006032">
    <property type="entry name" value="Ribosomal_uS12"/>
</dbReference>
<sequence>MARRSPLSWPNDGCLNFIEENDEVLVSGFGRAGHARRRYPRRPVQRLSRWPTCRCGLCSARKKERPKELVVID</sequence>
<dbReference type="GO" id="GO:0006412">
    <property type="term" value="P:translation"/>
    <property type="evidence" value="ECO:0007669"/>
    <property type="project" value="InterPro"/>
</dbReference>